<dbReference type="AlphaFoldDB" id="Q2FP79"/>
<dbReference type="HOGENOM" id="CLU_116126_2_0_2"/>
<evidence type="ECO:0000256" key="1">
    <source>
        <dbReference type="SAM" id="Phobius"/>
    </source>
</evidence>
<dbReference type="InParanoid" id="Q2FP79"/>
<dbReference type="EMBL" id="CP000254">
    <property type="protein sequence ID" value="ABD40964.1"/>
    <property type="molecule type" value="Genomic_DNA"/>
</dbReference>
<keyword evidence="1" id="KW-0472">Membrane</keyword>
<evidence type="ECO:0000259" key="2">
    <source>
        <dbReference type="Pfam" id="PF07790"/>
    </source>
</evidence>
<dbReference type="InterPro" id="IPR013373">
    <property type="entry name" value="Flagellin/pilin_N_arc"/>
</dbReference>
<feature type="domain" description="Archaeal Type IV pilin N-terminal" evidence="2">
    <location>
        <begin position="6"/>
        <end position="80"/>
    </location>
</feature>
<dbReference type="Proteomes" id="UP000001941">
    <property type="component" value="Chromosome"/>
</dbReference>
<reference evidence="4" key="1">
    <citation type="journal article" date="2016" name="Stand. Genomic Sci.">
        <title>Complete genome sequence of Methanospirillum hungatei type strain JF1.</title>
        <authorList>
            <person name="Gunsalus R.P."/>
            <person name="Cook L.E."/>
            <person name="Crable B."/>
            <person name="Rohlin L."/>
            <person name="McDonald E."/>
            <person name="Mouttaki H."/>
            <person name="Sieber J.R."/>
            <person name="Poweleit N."/>
            <person name="Zhou H."/>
            <person name="Lapidus A.L."/>
            <person name="Daligault H.E."/>
            <person name="Land M."/>
            <person name="Gilna P."/>
            <person name="Ivanova N."/>
            <person name="Kyrpides N."/>
            <person name="Culley D.E."/>
            <person name="McInerney M.J."/>
        </authorList>
    </citation>
    <scope>NUCLEOTIDE SEQUENCE [LARGE SCALE GENOMIC DNA]</scope>
    <source>
        <strain evidence="4">ATCC 27890 / DSM 864 / NBRC 100397 / JF-1</strain>
    </source>
</reference>
<sequence length="128" mass="13213">MYKRDDAVSPVIGVILMVAITVILAAVIAAFVFGMAGNVQSTKNVAAVAEQVNATGIVVTYHGGKDHPDVANLSIGFAGASPTIVKSYPDLKVGDVFHSVAGTSGKDRVVAIAKFNDGKEQVILDTTV</sequence>
<organism evidence="3 4">
    <name type="scientific">Methanospirillum hungatei JF-1 (strain ATCC 27890 / DSM 864 / NBRC 100397 / JF-1)</name>
    <dbReference type="NCBI Taxonomy" id="323259"/>
    <lineage>
        <taxon>Archaea</taxon>
        <taxon>Methanobacteriati</taxon>
        <taxon>Methanobacteriota</taxon>
        <taxon>Stenosarchaea group</taxon>
        <taxon>Methanomicrobia</taxon>
        <taxon>Methanomicrobiales</taxon>
        <taxon>Methanospirillaceae</taxon>
        <taxon>Methanospirillum</taxon>
    </lineage>
</organism>
<dbReference type="PANTHER" id="PTHR38138:SF1">
    <property type="entry name" value="ARCHAEAL TYPE IV PILIN N-TERMINAL DOMAIN-CONTAINING PROTEIN"/>
    <property type="match status" value="1"/>
</dbReference>
<accession>Q2FP79</accession>
<feature type="transmembrane region" description="Helical" evidence="1">
    <location>
        <begin position="12"/>
        <end position="33"/>
    </location>
</feature>
<dbReference type="OrthoDB" id="118083at2157"/>
<dbReference type="eggNOG" id="arCOG02423">
    <property type="taxonomic scope" value="Archaea"/>
</dbReference>
<dbReference type="RefSeq" id="WP_011448241.1">
    <property type="nucleotide sequence ID" value="NC_007796.1"/>
</dbReference>
<keyword evidence="4" id="KW-1185">Reference proteome</keyword>
<name>Q2FP79_METHJ</name>
<evidence type="ECO:0000313" key="4">
    <source>
        <dbReference type="Proteomes" id="UP000001941"/>
    </source>
</evidence>
<keyword evidence="1" id="KW-1133">Transmembrane helix</keyword>
<dbReference type="PANTHER" id="PTHR38138">
    <property type="entry name" value="VNG6441H"/>
    <property type="match status" value="1"/>
</dbReference>
<keyword evidence="1" id="KW-0812">Transmembrane</keyword>
<protein>
    <recommendedName>
        <fullName evidence="2">Archaeal Type IV pilin N-terminal domain-containing protein</fullName>
    </recommendedName>
</protein>
<proteinExistence type="predicted"/>
<dbReference type="NCBIfam" id="TIGR02537">
    <property type="entry name" value="arch_flag_Nterm"/>
    <property type="match status" value="1"/>
</dbReference>
<dbReference type="InterPro" id="IPR012859">
    <property type="entry name" value="Pilin_N_archaeal"/>
</dbReference>
<dbReference type="GeneID" id="3922804"/>
<gene>
    <name evidence="3" type="ordered locus">Mhun_1218</name>
</gene>
<evidence type="ECO:0000313" key="3">
    <source>
        <dbReference type="EMBL" id="ABD40964.1"/>
    </source>
</evidence>
<dbReference type="Pfam" id="PF07790">
    <property type="entry name" value="Pilin_N"/>
    <property type="match status" value="1"/>
</dbReference>
<dbReference type="EnsemblBacteria" id="ABD40964">
    <property type="protein sequence ID" value="ABD40964"/>
    <property type="gene ID" value="Mhun_1218"/>
</dbReference>
<dbReference type="KEGG" id="mhu:Mhun_1218"/>